<evidence type="ECO:0000256" key="2">
    <source>
        <dbReference type="ARBA" id="ARBA00005417"/>
    </source>
</evidence>
<keyword evidence="3" id="KW-0813">Transport</keyword>
<dbReference type="AlphaFoldDB" id="A0A371IUL4"/>
<sequence>MKLLEVKNLCITDIKNNEEIVSNVSFELESNTCLGIVGESGSGKSITTKAILGLINSNLEVTGSAKFREIDLLKAKGNVMRKIRGKQVCMILQDVMSSFDSLYTIGYQMIETICENTNVSKPKAKDIAIEALDKMSIREPEQVIKKYAHQLSGGMLQRCMIAIAMSMKPDIIIADEPTTALDCINQKEVVEQFKYLREITGTSVILISHDLGVIKHLAQKILVMKDGKSVEYGDAKDVLKKPSHEYTRYLINTRLDLTEEFRKSMTMEEVV</sequence>
<comment type="similarity">
    <text evidence="2">Belongs to the ABC transporter superfamily.</text>
</comment>
<gene>
    <name evidence="11" type="ORF">CHF27_004945</name>
</gene>
<feature type="domain" description="ABC transporter" evidence="10">
    <location>
        <begin position="4"/>
        <end position="251"/>
    </location>
</feature>
<keyword evidence="12" id="KW-1185">Reference proteome</keyword>
<evidence type="ECO:0000313" key="11">
    <source>
        <dbReference type="EMBL" id="RDY24166.1"/>
    </source>
</evidence>
<dbReference type="PANTHER" id="PTHR43297:SF14">
    <property type="entry name" value="ATPASE AAA-TYPE CORE DOMAIN-CONTAINING PROTEIN"/>
    <property type="match status" value="1"/>
</dbReference>
<evidence type="ECO:0000259" key="10">
    <source>
        <dbReference type="PROSITE" id="PS50893"/>
    </source>
</evidence>
<evidence type="ECO:0000256" key="4">
    <source>
        <dbReference type="ARBA" id="ARBA00022475"/>
    </source>
</evidence>
<dbReference type="Proteomes" id="UP000243494">
    <property type="component" value="Unassembled WGS sequence"/>
</dbReference>
<dbReference type="SUPFAM" id="SSF52540">
    <property type="entry name" value="P-loop containing nucleoside triphosphate hydrolases"/>
    <property type="match status" value="1"/>
</dbReference>
<dbReference type="InterPro" id="IPR027417">
    <property type="entry name" value="P-loop_NTPase"/>
</dbReference>
<dbReference type="InterPro" id="IPR003439">
    <property type="entry name" value="ABC_transporter-like_ATP-bd"/>
</dbReference>
<proteinExistence type="inferred from homology"/>
<dbReference type="InterPro" id="IPR003593">
    <property type="entry name" value="AAA+_ATPase"/>
</dbReference>
<evidence type="ECO:0000256" key="3">
    <source>
        <dbReference type="ARBA" id="ARBA00022448"/>
    </source>
</evidence>
<dbReference type="PROSITE" id="PS50893">
    <property type="entry name" value="ABC_TRANSPORTER_2"/>
    <property type="match status" value="1"/>
</dbReference>
<reference evidence="11 12" key="1">
    <citation type="journal article" date="2017" name="Genome Announc.">
        <title>Draft Genome Sequence of Romboutsia maritimum sp. nov. Strain CCRI-22766(T), Isolated from Coastal Estuarine Mud.</title>
        <authorList>
            <person name="Maheux A.F."/>
            <person name="Boudreau D.K."/>
            <person name="Berube E."/>
            <person name="Boissinot M."/>
            <person name="Raymond F."/>
            <person name="Brodeur S."/>
            <person name="Corbeil J."/>
            <person name="Brightwell G."/>
            <person name="Broda D."/>
            <person name="Omar R.F."/>
            <person name="Bergeron M.G."/>
        </authorList>
    </citation>
    <scope>NUCLEOTIDE SEQUENCE [LARGE SCALE GENOMIC DNA]</scope>
    <source>
        <strain evidence="11 12">CCRI-22766</strain>
    </source>
</reference>
<dbReference type="Gene3D" id="3.40.50.300">
    <property type="entry name" value="P-loop containing nucleotide triphosphate hydrolases"/>
    <property type="match status" value="1"/>
</dbReference>
<evidence type="ECO:0000256" key="9">
    <source>
        <dbReference type="ARBA" id="ARBA00023136"/>
    </source>
</evidence>
<keyword evidence="6" id="KW-0547">Nucleotide-binding</keyword>
<dbReference type="RefSeq" id="WP_095406660.1">
    <property type="nucleotide sequence ID" value="NZ_NOJZ02000005.1"/>
</dbReference>
<keyword evidence="8" id="KW-1278">Translocase</keyword>
<keyword evidence="5" id="KW-0997">Cell inner membrane</keyword>
<evidence type="ECO:0000256" key="1">
    <source>
        <dbReference type="ARBA" id="ARBA00004202"/>
    </source>
</evidence>
<dbReference type="OrthoDB" id="9806285at2"/>
<evidence type="ECO:0000256" key="7">
    <source>
        <dbReference type="ARBA" id="ARBA00022840"/>
    </source>
</evidence>
<evidence type="ECO:0000256" key="8">
    <source>
        <dbReference type="ARBA" id="ARBA00022967"/>
    </source>
</evidence>
<dbReference type="Pfam" id="PF00005">
    <property type="entry name" value="ABC_tran"/>
    <property type="match status" value="1"/>
</dbReference>
<protein>
    <submittedName>
        <fullName evidence="11">ABC transporter ATP-binding protein</fullName>
    </submittedName>
</protein>
<accession>A0A371IUL4</accession>
<dbReference type="EMBL" id="NOJZ02000005">
    <property type="protein sequence ID" value="RDY24166.1"/>
    <property type="molecule type" value="Genomic_DNA"/>
</dbReference>
<name>A0A371IUL4_9FIRM</name>
<comment type="subcellular location">
    <subcellularLocation>
        <location evidence="1">Cell membrane</location>
        <topology evidence="1">Peripheral membrane protein</topology>
    </subcellularLocation>
</comment>
<evidence type="ECO:0000313" key="12">
    <source>
        <dbReference type="Proteomes" id="UP000243494"/>
    </source>
</evidence>
<keyword evidence="4" id="KW-1003">Cell membrane</keyword>
<organism evidence="11 12">
    <name type="scientific">Romboutsia maritimum</name>
    <dbReference type="NCBI Taxonomy" id="2020948"/>
    <lineage>
        <taxon>Bacteria</taxon>
        <taxon>Bacillati</taxon>
        <taxon>Bacillota</taxon>
        <taxon>Clostridia</taxon>
        <taxon>Peptostreptococcales</taxon>
        <taxon>Peptostreptococcaceae</taxon>
        <taxon>Romboutsia</taxon>
    </lineage>
</organism>
<dbReference type="GO" id="GO:0005886">
    <property type="term" value="C:plasma membrane"/>
    <property type="evidence" value="ECO:0007669"/>
    <property type="project" value="UniProtKB-SubCell"/>
</dbReference>
<evidence type="ECO:0000256" key="6">
    <source>
        <dbReference type="ARBA" id="ARBA00022741"/>
    </source>
</evidence>
<dbReference type="InterPro" id="IPR050388">
    <property type="entry name" value="ABC_Ni/Peptide_Import"/>
</dbReference>
<dbReference type="GO" id="GO:0005524">
    <property type="term" value="F:ATP binding"/>
    <property type="evidence" value="ECO:0007669"/>
    <property type="project" value="UniProtKB-KW"/>
</dbReference>
<dbReference type="PANTHER" id="PTHR43297">
    <property type="entry name" value="OLIGOPEPTIDE TRANSPORT ATP-BINDING PROTEIN APPD"/>
    <property type="match status" value="1"/>
</dbReference>
<keyword evidence="9" id="KW-0472">Membrane</keyword>
<comment type="caution">
    <text evidence="11">The sequence shown here is derived from an EMBL/GenBank/DDBJ whole genome shotgun (WGS) entry which is preliminary data.</text>
</comment>
<dbReference type="GO" id="GO:0016887">
    <property type="term" value="F:ATP hydrolysis activity"/>
    <property type="evidence" value="ECO:0007669"/>
    <property type="project" value="InterPro"/>
</dbReference>
<dbReference type="CDD" id="cd03257">
    <property type="entry name" value="ABC_NikE_OppD_transporters"/>
    <property type="match status" value="1"/>
</dbReference>
<dbReference type="SMART" id="SM00382">
    <property type="entry name" value="AAA"/>
    <property type="match status" value="1"/>
</dbReference>
<keyword evidence="7 11" id="KW-0067">ATP-binding</keyword>
<evidence type="ECO:0000256" key="5">
    <source>
        <dbReference type="ARBA" id="ARBA00022519"/>
    </source>
</evidence>